<reference evidence="2" key="1">
    <citation type="journal article" date="2022" name="Nat. Commun.">
        <title>Chromosome evolution and the genetic basis of agronomically important traits in greater yam.</title>
        <authorList>
            <person name="Bredeson J.V."/>
            <person name="Lyons J.B."/>
            <person name="Oniyinde I.O."/>
            <person name="Okereke N.R."/>
            <person name="Kolade O."/>
            <person name="Nnabue I."/>
            <person name="Nwadili C.O."/>
            <person name="Hribova E."/>
            <person name="Parker M."/>
            <person name="Nwogha J."/>
            <person name="Shu S."/>
            <person name="Carlson J."/>
            <person name="Kariba R."/>
            <person name="Muthemba S."/>
            <person name="Knop K."/>
            <person name="Barton G.J."/>
            <person name="Sherwood A.V."/>
            <person name="Lopez-Montes A."/>
            <person name="Asiedu R."/>
            <person name="Jamnadass R."/>
            <person name="Muchugi A."/>
            <person name="Goodstein D."/>
            <person name="Egesi C.N."/>
            <person name="Featherston J."/>
            <person name="Asfaw A."/>
            <person name="Simpson G.G."/>
            <person name="Dolezel J."/>
            <person name="Hendre P.S."/>
            <person name="Van Deynze A."/>
            <person name="Kumar P.L."/>
            <person name="Obidiegwu J.E."/>
            <person name="Bhattacharjee R."/>
            <person name="Rokhsar D.S."/>
        </authorList>
    </citation>
    <scope>NUCLEOTIDE SEQUENCE [LARGE SCALE GENOMIC DNA]</scope>
    <source>
        <strain evidence="2">cv. TDa95/00328</strain>
    </source>
</reference>
<protein>
    <submittedName>
        <fullName evidence="1">Uncharacterized protein</fullName>
    </submittedName>
</protein>
<comment type="caution">
    <text evidence="1">The sequence shown here is derived from an EMBL/GenBank/DDBJ whole genome shotgun (WGS) entry which is preliminary data.</text>
</comment>
<proteinExistence type="predicted"/>
<gene>
    <name evidence="1" type="ORF">IHE45_06G043900</name>
</gene>
<dbReference type="Proteomes" id="UP000827976">
    <property type="component" value="Chromosome 6"/>
</dbReference>
<organism evidence="1 2">
    <name type="scientific">Dioscorea alata</name>
    <name type="common">Purple yam</name>
    <dbReference type="NCBI Taxonomy" id="55571"/>
    <lineage>
        <taxon>Eukaryota</taxon>
        <taxon>Viridiplantae</taxon>
        <taxon>Streptophyta</taxon>
        <taxon>Embryophyta</taxon>
        <taxon>Tracheophyta</taxon>
        <taxon>Spermatophyta</taxon>
        <taxon>Magnoliopsida</taxon>
        <taxon>Liliopsida</taxon>
        <taxon>Dioscoreales</taxon>
        <taxon>Dioscoreaceae</taxon>
        <taxon>Dioscorea</taxon>
    </lineage>
</organism>
<evidence type="ECO:0000313" key="2">
    <source>
        <dbReference type="Proteomes" id="UP000827976"/>
    </source>
</evidence>
<keyword evidence="2" id="KW-1185">Reference proteome</keyword>
<dbReference type="EMBL" id="CM037016">
    <property type="protein sequence ID" value="KAH7679211.1"/>
    <property type="molecule type" value="Genomic_DNA"/>
</dbReference>
<evidence type="ECO:0000313" key="1">
    <source>
        <dbReference type="EMBL" id="KAH7679211.1"/>
    </source>
</evidence>
<accession>A0ACB7VWX5</accession>
<sequence length="39" mass="4198">MMEVALWFGRGLRAAGGLIDGGGRGWLDFRFTVRKDAGG</sequence>
<name>A0ACB7VWX5_DIOAL</name>